<accession>A0A5A7R1E2</accession>
<sequence>EQTPARGKATGFTEQATFFALKGLLKLHGMKHKKPHRLKELTRGRNEIMTHDRISEITGAPIKYRTVTFVNVILLIAKGKGTSSEVRFSDGLTKEVCLGLHYPVKRIRELGRKSGWFFVALYLKQASTCLMQYYSTTGKYKPDSLSVSISLTRSGLSRIIPPYHR</sequence>
<reference evidence="2" key="1">
    <citation type="journal article" date="2019" name="Curr. Biol.">
        <title>Genome Sequence of Striga asiatica Provides Insight into the Evolution of Plant Parasitism.</title>
        <authorList>
            <person name="Yoshida S."/>
            <person name="Kim S."/>
            <person name="Wafula E.K."/>
            <person name="Tanskanen J."/>
            <person name="Kim Y.M."/>
            <person name="Honaas L."/>
            <person name="Yang Z."/>
            <person name="Spallek T."/>
            <person name="Conn C.E."/>
            <person name="Ichihashi Y."/>
            <person name="Cheong K."/>
            <person name="Cui S."/>
            <person name="Der J.P."/>
            <person name="Gundlach H."/>
            <person name="Jiao Y."/>
            <person name="Hori C."/>
            <person name="Ishida J.K."/>
            <person name="Kasahara H."/>
            <person name="Kiba T."/>
            <person name="Kim M.S."/>
            <person name="Koo N."/>
            <person name="Laohavisit A."/>
            <person name="Lee Y.H."/>
            <person name="Lumba S."/>
            <person name="McCourt P."/>
            <person name="Mortimer J.C."/>
            <person name="Mutuku J.M."/>
            <person name="Nomura T."/>
            <person name="Sasaki-Sekimoto Y."/>
            <person name="Seto Y."/>
            <person name="Wang Y."/>
            <person name="Wakatake T."/>
            <person name="Sakakibara H."/>
            <person name="Demura T."/>
            <person name="Yamaguchi S."/>
            <person name="Yoneyama K."/>
            <person name="Manabe R.I."/>
            <person name="Nelson D.C."/>
            <person name="Schulman A.H."/>
            <person name="Timko M.P."/>
            <person name="dePamphilis C.W."/>
            <person name="Choi D."/>
            <person name="Shirasu K."/>
        </authorList>
    </citation>
    <scope>NUCLEOTIDE SEQUENCE [LARGE SCALE GENOMIC DNA]</scope>
    <source>
        <strain evidence="2">cv. UVA1</strain>
    </source>
</reference>
<evidence type="ECO:0000313" key="2">
    <source>
        <dbReference type="Proteomes" id="UP000325081"/>
    </source>
</evidence>
<comment type="caution">
    <text evidence="1">The sequence shown here is derived from an EMBL/GenBank/DDBJ whole genome shotgun (WGS) entry which is preliminary data.</text>
</comment>
<name>A0A5A7R1E2_STRAF</name>
<gene>
    <name evidence="1" type="ORF">STAS_27468</name>
</gene>
<dbReference type="OrthoDB" id="1433682at2759"/>
<proteinExistence type="predicted"/>
<protein>
    <submittedName>
        <fullName evidence="1">PHD finger family protein / bromo-adjacenthomology (BAH) domain-containing protein</fullName>
    </submittedName>
</protein>
<keyword evidence="2" id="KW-1185">Reference proteome</keyword>
<feature type="non-terminal residue" evidence="1">
    <location>
        <position position="1"/>
    </location>
</feature>
<dbReference type="AlphaFoldDB" id="A0A5A7R1E2"/>
<evidence type="ECO:0000313" key="1">
    <source>
        <dbReference type="EMBL" id="GER50174.1"/>
    </source>
</evidence>
<dbReference type="EMBL" id="BKCP01009126">
    <property type="protein sequence ID" value="GER50174.1"/>
    <property type="molecule type" value="Genomic_DNA"/>
</dbReference>
<organism evidence="1 2">
    <name type="scientific">Striga asiatica</name>
    <name type="common">Asiatic witchweed</name>
    <name type="synonym">Buchnera asiatica</name>
    <dbReference type="NCBI Taxonomy" id="4170"/>
    <lineage>
        <taxon>Eukaryota</taxon>
        <taxon>Viridiplantae</taxon>
        <taxon>Streptophyta</taxon>
        <taxon>Embryophyta</taxon>
        <taxon>Tracheophyta</taxon>
        <taxon>Spermatophyta</taxon>
        <taxon>Magnoliopsida</taxon>
        <taxon>eudicotyledons</taxon>
        <taxon>Gunneridae</taxon>
        <taxon>Pentapetalae</taxon>
        <taxon>asterids</taxon>
        <taxon>lamiids</taxon>
        <taxon>Lamiales</taxon>
        <taxon>Orobanchaceae</taxon>
        <taxon>Buchnereae</taxon>
        <taxon>Striga</taxon>
    </lineage>
</organism>
<dbReference type="Proteomes" id="UP000325081">
    <property type="component" value="Unassembled WGS sequence"/>
</dbReference>